<dbReference type="EMBL" id="JBAGLP010000117">
    <property type="protein sequence ID" value="MEG3615216.1"/>
    <property type="molecule type" value="Genomic_DNA"/>
</dbReference>
<reference evidence="2" key="2">
    <citation type="submission" date="2024-02" db="EMBL/GenBank/DDBJ databases">
        <authorList>
            <person name="Prathaban M."/>
            <person name="Mythili R."/>
            <person name="Sharmila Devi N."/>
            <person name="Sobanaa M."/>
            <person name="Prathiviraj R."/>
            <person name="Selvin J."/>
        </authorList>
    </citation>
    <scope>NUCLEOTIDE SEQUENCE</scope>
    <source>
        <strain evidence="2">MP1014</strain>
    </source>
</reference>
<feature type="transmembrane region" description="Helical" evidence="1">
    <location>
        <begin position="256"/>
        <end position="274"/>
    </location>
</feature>
<keyword evidence="3" id="KW-1185">Reference proteome</keyword>
<dbReference type="RefSeq" id="WP_332901891.1">
    <property type="nucleotide sequence ID" value="NZ_JBAGLP010000117.1"/>
</dbReference>
<evidence type="ECO:0000313" key="2">
    <source>
        <dbReference type="EMBL" id="MEG3615216.1"/>
    </source>
</evidence>
<feature type="transmembrane region" description="Helical" evidence="1">
    <location>
        <begin position="179"/>
        <end position="200"/>
    </location>
</feature>
<name>A0ABU7Z761_9MICO</name>
<proteinExistence type="predicted"/>
<keyword evidence="1" id="KW-0812">Transmembrane</keyword>
<feature type="transmembrane region" description="Helical" evidence="1">
    <location>
        <begin position="352"/>
        <end position="374"/>
    </location>
</feature>
<reference evidence="2" key="1">
    <citation type="journal article" date="2024" name="Antonie Van Leeuwenhoek">
        <title>Isoptericola haloaureus sp. nov., a dimorphic actinobacterium isolated from mangrove sediments of southeast India, implicating biosaline agricultural significance through nitrogen fixation and salt tolerance genes.</title>
        <authorList>
            <person name="Prathaban M."/>
            <person name="Prathiviraj R."/>
            <person name="Ravichandran M."/>
            <person name="Natarajan S.D."/>
            <person name="Sobanaa M."/>
            <person name="Hari Krishna Kumar S."/>
            <person name="Chandrasekar V."/>
            <person name="Selvin J."/>
        </authorList>
    </citation>
    <scope>NUCLEOTIDE SEQUENCE</scope>
    <source>
        <strain evidence="2">MP1014</strain>
    </source>
</reference>
<sequence>MSGPDALEVQVDRWRDYVRRHRAVAPDDVDEMTDHLRERIDDLRAAGLDDDEAFLVAVKRMGRLDAVSAEFARAHSERLWKQLVLLPDSPAPDADPARRELAVVVGCAVGAGLTVKAGTTFLDEAALLLNLGLLVAPFVAAYLGWKRRLAGRTVAALLAGAVVLGVVLNTYPFDPAGSTLLLAALHAPVVLWALVGVAYTGGRWRSPDRRMDFVRFTGELAVYYVLLALGGGVLVGLTAGLFSLTGLDLEPAMEQWILPLCVPGAFLVAAWLVEAKQEVVENIAPVLTRVFTPLTTLMLLACLVVLATAGDLTTVDRELLILMDGVLLLVLALVLYSVSARDPLRRPGLFDGLQLGLVVVALTVDAVALTAMLTRIAEFGASPNKVAALGLNLLLAVHLARSAWLLLGLLRHRRAFGVLERWQTAYLPVYAAWAAFVVVAFGPSFVFA</sequence>
<evidence type="ECO:0000256" key="1">
    <source>
        <dbReference type="SAM" id="Phobius"/>
    </source>
</evidence>
<feature type="transmembrane region" description="Helical" evidence="1">
    <location>
        <begin position="154"/>
        <end position="173"/>
    </location>
</feature>
<keyword evidence="1" id="KW-1133">Transmembrane helix</keyword>
<dbReference type="Proteomes" id="UP001310387">
    <property type="component" value="Unassembled WGS sequence"/>
</dbReference>
<organism evidence="2 3">
    <name type="scientific">Isoptericola haloaureus</name>
    <dbReference type="NCBI Taxonomy" id="1542902"/>
    <lineage>
        <taxon>Bacteria</taxon>
        <taxon>Bacillati</taxon>
        <taxon>Actinomycetota</taxon>
        <taxon>Actinomycetes</taxon>
        <taxon>Micrococcales</taxon>
        <taxon>Promicromonosporaceae</taxon>
        <taxon>Isoptericola</taxon>
    </lineage>
</organism>
<accession>A0ABU7Z761</accession>
<protein>
    <submittedName>
        <fullName evidence="2">Permease prefix domain 1-containing protein</fullName>
    </submittedName>
</protein>
<feature type="transmembrane region" description="Helical" evidence="1">
    <location>
        <begin position="386"/>
        <end position="407"/>
    </location>
</feature>
<gene>
    <name evidence="2" type="ORF">V5O49_08810</name>
</gene>
<dbReference type="NCBIfam" id="NF038403">
    <property type="entry name" value="perm_prefix_1"/>
    <property type="match status" value="1"/>
</dbReference>
<evidence type="ECO:0000313" key="3">
    <source>
        <dbReference type="Proteomes" id="UP001310387"/>
    </source>
</evidence>
<comment type="caution">
    <text evidence="2">The sequence shown here is derived from an EMBL/GenBank/DDBJ whole genome shotgun (WGS) entry which is preliminary data.</text>
</comment>
<feature type="transmembrane region" description="Helical" evidence="1">
    <location>
        <begin position="427"/>
        <end position="447"/>
    </location>
</feature>
<feature type="transmembrane region" description="Helical" evidence="1">
    <location>
        <begin position="319"/>
        <end position="340"/>
    </location>
</feature>
<keyword evidence="1" id="KW-0472">Membrane</keyword>
<feature type="transmembrane region" description="Helical" evidence="1">
    <location>
        <begin position="125"/>
        <end position="145"/>
    </location>
</feature>
<dbReference type="InterPro" id="IPR047928">
    <property type="entry name" value="Perm_prefix_1"/>
</dbReference>
<feature type="transmembrane region" description="Helical" evidence="1">
    <location>
        <begin position="286"/>
        <end position="307"/>
    </location>
</feature>
<feature type="transmembrane region" description="Helical" evidence="1">
    <location>
        <begin position="221"/>
        <end position="244"/>
    </location>
</feature>